<gene>
    <name evidence="4" type="ORF">PIB30_094244</name>
</gene>
<sequence>MKEGSARVSRQEEDLVQRSTKKVKTRDEVDLNQPSQDMEIITTDTDNNSSSPRVSYKDSLLTMPGSNTMGGDDEESIDEDLLMKRLIKKKNLLIHALPFWLLKRNLMIGANHGMLPSLLKGRYARICVEIDLSKQLVPKISVLGSELFLEYEGLHQICFSCEKYGHKADNCTESPMEEAPQQEAATDNGNGPKREKHPPSHSEKILRPGAGKIPQSTKKAPPPKIGPSSVSDKGKKPQHKAQKKQFSPVPVSLNSDLILNRKSKSPEEEAMKGVVMEYMSQFGREQYEAFLVSKKGNSSLNGYVVHHNPLVPSAIPSGISLIPDNNVPGESSSGKPPNIVMEEPRNENSKAGVFARVAVKTKA</sequence>
<evidence type="ECO:0000256" key="2">
    <source>
        <dbReference type="SAM" id="MobiDB-lite"/>
    </source>
</evidence>
<feature type="region of interest" description="Disordered" evidence="2">
    <location>
        <begin position="172"/>
        <end position="249"/>
    </location>
</feature>
<feature type="region of interest" description="Disordered" evidence="2">
    <location>
        <begin position="325"/>
        <end position="347"/>
    </location>
</feature>
<keyword evidence="5" id="KW-1185">Reference proteome</keyword>
<dbReference type="PANTHER" id="PTHR31286:SF99">
    <property type="entry name" value="DUF4283 DOMAIN-CONTAINING PROTEIN"/>
    <property type="match status" value="1"/>
</dbReference>
<dbReference type="Proteomes" id="UP001341840">
    <property type="component" value="Unassembled WGS sequence"/>
</dbReference>
<evidence type="ECO:0000313" key="4">
    <source>
        <dbReference type="EMBL" id="MED6201368.1"/>
    </source>
</evidence>
<dbReference type="PROSITE" id="PS50158">
    <property type="entry name" value="ZF_CCHC"/>
    <property type="match status" value="1"/>
</dbReference>
<dbReference type="InterPro" id="IPR001878">
    <property type="entry name" value="Znf_CCHC"/>
</dbReference>
<organism evidence="4 5">
    <name type="scientific">Stylosanthes scabra</name>
    <dbReference type="NCBI Taxonomy" id="79078"/>
    <lineage>
        <taxon>Eukaryota</taxon>
        <taxon>Viridiplantae</taxon>
        <taxon>Streptophyta</taxon>
        <taxon>Embryophyta</taxon>
        <taxon>Tracheophyta</taxon>
        <taxon>Spermatophyta</taxon>
        <taxon>Magnoliopsida</taxon>
        <taxon>eudicotyledons</taxon>
        <taxon>Gunneridae</taxon>
        <taxon>Pentapetalae</taxon>
        <taxon>rosids</taxon>
        <taxon>fabids</taxon>
        <taxon>Fabales</taxon>
        <taxon>Fabaceae</taxon>
        <taxon>Papilionoideae</taxon>
        <taxon>50 kb inversion clade</taxon>
        <taxon>dalbergioids sensu lato</taxon>
        <taxon>Dalbergieae</taxon>
        <taxon>Pterocarpus clade</taxon>
        <taxon>Stylosanthes</taxon>
    </lineage>
</organism>
<name>A0ABU6XXX2_9FABA</name>
<keyword evidence="1" id="KW-0862">Zinc</keyword>
<dbReference type="PANTHER" id="PTHR31286">
    <property type="entry name" value="GLYCINE-RICH CELL WALL STRUCTURAL PROTEIN 1.8-LIKE"/>
    <property type="match status" value="1"/>
</dbReference>
<evidence type="ECO:0000256" key="1">
    <source>
        <dbReference type="PROSITE-ProRule" id="PRU00047"/>
    </source>
</evidence>
<dbReference type="EMBL" id="JASCZI010213516">
    <property type="protein sequence ID" value="MED6201368.1"/>
    <property type="molecule type" value="Genomic_DNA"/>
</dbReference>
<evidence type="ECO:0000259" key="3">
    <source>
        <dbReference type="PROSITE" id="PS50158"/>
    </source>
</evidence>
<proteinExistence type="predicted"/>
<feature type="compositionally biased region" description="Basic and acidic residues" evidence="2">
    <location>
        <begin position="1"/>
        <end position="16"/>
    </location>
</feature>
<protein>
    <recommendedName>
        <fullName evidence="3">CCHC-type domain-containing protein</fullName>
    </recommendedName>
</protein>
<feature type="region of interest" description="Disordered" evidence="2">
    <location>
        <begin position="1"/>
        <end position="72"/>
    </location>
</feature>
<comment type="caution">
    <text evidence="4">The sequence shown here is derived from an EMBL/GenBank/DDBJ whole genome shotgun (WGS) entry which is preliminary data.</text>
</comment>
<dbReference type="InterPro" id="IPR040256">
    <property type="entry name" value="At4g02000-like"/>
</dbReference>
<feature type="domain" description="CCHC-type" evidence="3">
    <location>
        <begin position="158"/>
        <end position="173"/>
    </location>
</feature>
<evidence type="ECO:0000313" key="5">
    <source>
        <dbReference type="Proteomes" id="UP001341840"/>
    </source>
</evidence>
<feature type="compositionally biased region" description="Basic and acidic residues" evidence="2">
    <location>
        <begin position="197"/>
        <end position="206"/>
    </location>
</feature>
<keyword evidence="1" id="KW-0863">Zinc-finger</keyword>
<feature type="compositionally biased region" description="Polar residues" evidence="2">
    <location>
        <begin position="32"/>
        <end position="53"/>
    </location>
</feature>
<keyword evidence="1" id="KW-0479">Metal-binding</keyword>
<reference evidence="4 5" key="1">
    <citation type="journal article" date="2023" name="Plants (Basel)">
        <title>Bridging the Gap: Combining Genomics and Transcriptomics Approaches to Understand Stylosanthes scabra, an Orphan Legume from the Brazilian Caatinga.</title>
        <authorList>
            <person name="Ferreira-Neto J.R.C."/>
            <person name="da Silva M.D."/>
            <person name="Binneck E."/>
            <person name="de Melo N.F."/>
            <person name="da Silva R.H."/>
            <person name="de Melo A.L.T.M."/>
            <person name="Pandolfi V."/>
            <person name="Bustamante F.O."/>
            <person name="Brasileiro-Vidal A.C."/>
            <person name="Benko-Iseppon A.M."/>
        </authorList>
    </citation>
    <scope>NUCLEOTIDE SEQUENCE [LARGE SCALE GENOMIC DNA]</scope>
    <source>
        <tissue evidence="4">Leaves</tissue>
    </source>
</reference>
<accession>A0ABU6XXX2</accession>